<keyword evidence="17" id="KW-1185">Reference proteome</keyword>
<feature type="transmembrane region" description="Helical" evidence="14">
    <location>
        <begin position="334"/>
        <end position="358"/>
    </location>
</feature>
<dbReference type="PANTHER" id="PTHR48020:SF12">
    <property type="entry name" value="PROTON MYO-INOSITOL COTRANSPORTER"/>
    <property type="match status" value="1"/>
</dbReference>
<dbReference type="GO" id="GO:0016020">
    <property type="term" value="C:membrane"/>
    <property type="evidence" value="ECO:0007669"/>
    <property type="project" value="UniProtKB-SubCell"/>
</dbReference>
<feature type="transmembrane region" description="Helical" evidence="14">
    <location>
        <begin position="306"/>
        <end position="328"/>
    </location>
</feature>
<name>A0A196SEC8_BLAHN</name>
<feature type="domain" description="Major facilitator superfamily (MFS) profile" evidence="15">
    <location>
        <begin position="8"/>
        <end position="424"/>
    </location>
</feature>
<evidence type="ECO:0000256" key="14">
    <source>
        <dbReference type="SAM" id="Phobius"/>
    </source>
</evidence>
<dbReference type="PROSITE" id="PS51257">
    <property type="entry name" value="PROKAR_LIPOPROTEIN"/>
    <property type="match status" value="1"/>
</dbReference>
<dbReference type="PROSITE" id="PS50850">
    <property type="entry name" value="MFS"/>
    <property type="match status" value="1"/>
</dbReference>
<dbReference type="AlphaFoldDB" id="A0A196SEC8"/>
<dbReference type="Pfam" id="PF00083">
    <property type="entry name" value="Sugar_tr"/>
    <property type="match status" value="1"/>
</dbReference>
<keyword evidence="6 14" id="KW-0472">Membrane</keyword>
<evidence type="ECO:0000256" key="4">
    <source>
        <dbReference type="ARBA" id="ARBA00022692"/>
    </source>
</evidence>
<feature type="transmembrane region" description="Helical" evidence="14">
    <location>
        <begin position="180"/>
        <end position="198"/>
    </location>
</feature>
<dbReference type="InterPro" id="IPR020846">
    <property type="entry name" value="MFS_dom"/>
</dbReference>
<dbReference type="STRING" id="478820.A0A196SEC8"/>
<dbReference type="InterPro" id="IPR050814">
    <property type="entry name" value="Myo-inositol_Transporter"/>
</dbReference>
<dbReference type="InterPro" id="IPR036259">
    <property type="entry name" value="MFS_trans_sf"/>
</dbReference>
<feature type="transmembrane region" description="Helical" evidence="14">
    <location>
        <begin position="239"/>
        <end position="263"/>
    </location>
</feature>
<comment type="catalytic activity">
    <reaction evidence="8">
        <text>D-glucose(out) = D-glucose(in)</text>
        <dbReference type="Rhea" id="RHEA:60376"/>
        <dbReference type="ChEBI" id="CHEBI:4167"/>
    </reaction>
    <physiologicalReaction direction="left-to-right" evidence="8">
        <dbReference type="Rhea" id="RHEA:60377"/>
    </physiologicalReaction>
</comment>
<reference evidence="16 17" key="1">
    <citation type="submission" date="2016-05" db="EMBL/GenBank/DDBJ databases">
        <title>Nuclear genome of Blastocystis sp. subtype 1 NandII.</title>
        <authorList>
            <person name="Gentekaki E."/>
            <person name="Curtis B."/>
            <person name="Stairs C."/>
            <person name="Eme L."/>
            <person name="Herman E."/>
            <person name="Klimes V."/>
            <person name="Arias M.C."/>
            <person name="Elias M."/>
            <person name="Hilliou F."/>
            <person name="Klute M."/>
            <person name="Malik S.-B."/>
            <person name="Pightling A."/>
            <person name="Rachubinski R."/>
            <person name="Salas D."/>
            <person name="Schlacht A."/>
            <person name="Suga H."/>
            <person name="Archibald J."/>
            <person name="Ball S.G."/>
            <person name="Clark G."/>
            <person name="Dacks J."/>
            <person name="Van Der Giezen M."/>
            <person name="Tsaousis A."/>
            <person name="Roger A."/>
        </authorList>
    </citation>
    <scope>NUCLEOTIDE SEQUENCE [LARGE SCALE GENOMIC DNA]</scope>
    <source>
        <strain evidence="17">ATCC 50177 / NandII</strain>
    </source>
</reference>
<comment type="subcellular location">
    <subcellularLocation>
        <location evidence="1">Membrane</location>
        <topology evidence="1">Multi-pass membrane protein</topology>
    </subcellularLocation>
</comment>
<evidence type="ECO:0000256" key="5">
    <source>
        <dbReference type="ARBA" id="ARBA00022989"/>
    </source>
</evidence>
<feature type="transmembrane region" description="Helical" evidence="14">
    <location>
        <begin position="7"/>
        <end position="29"/>
    </location>
</feature>
<dbReference type="GO" id="GO:0022857">
    <property type="term" value="F:transmembrane transporter activity"/>
    <property type="evidence" value="ECO:0007669"/>
    <property type="project" value="InterPro"/>
</dbReference>
<evidence type="ECO:0000313" key="16">
    <source>
        <dbReference type="EMBL" id="OAO14671.1"/>
    </source>
</evidence>
<organism evidence="16 17">
    <name type="scientific">Blastocystis sp. subtype 1 (strain ATCC 50177 / NandII)</name>
    <dbReference type="NCBI Taxonomy" id="478820"/>
    <lineage>
        <taxon>Eukaryota</taxon>
        <taxon>Sar</taxon>
        <taxon>Stramenopiles</taxon>
        <taxon>Bigyra</taxon>
        <taxon>Opalozoa</taxon>
        <taxon>Opalinata</taxon>
        <taxon>Blastocystidae</taxon>
        <taxon>Blastocystis</taxon>
    </lineage>
</organism>
<comment type="catalytic activity">
    <reaction evidence="10">
        <text>D-mannose(out) = D-mannose(in)</text>
        <dbReference type="Rhea" id="RHEA:78391"/>
        <dbReference type="ChEBI" id="CHEBI:4208"/>
    </reaction>
    <physiologicalReaction direction="left-to-right" evidence="10">
        <dbReference type="Rhea" id="RHEA:78392"/>
    </physiologicalReaction>
</comment>
<evidence type="ECO:0000256" key="11">
    <source>
        <dbReference type="ARBA" id="ARBA00044668"/>
    </source>
</evidence>
<gene>
    <name evidence="16" type="ORF">AV274_3582</name>
</gene>
<comment type="catalytic activity">
    <reaction evidence="7">
        <text>D-galactose(in) = D-galactose(out)</text>
        <dbReference type="Rhea" id="RHEA:34915"/>
        <dbReference type="ChEBI" id="CHEBI:4139"/>
    </reaction>
    <physiologicalReaction direction="right-to-left" evidence="7">
        <dbReference type="Rhea" id="RHEA:34917"/>
    </physiologicalReaction>
</comment>
<evidence type="ECO:0000256" key="2">
    <source>
        <dbReference type="ARBA" id="ARBA00011738"/>
    </source>
</evidence>
<feature type="transmembrane region" description="Helical" evidence="14">
    <location>
        <begin position="84"/>
        <end position="105"/>
    </location>
</feature>
<evidence type="ECO:0000259" key="15">
    <source>
        <dbReference type="PROSITE" id="PS50850"/>
    </source>
</evidence>
<dbReference type="OrthoDB" id="6612291at2759"/>
<evidence type="ECO:0000256" key="8">
    <source>
        <dbReference type="ARBA" id="ARBA00044648"/>
    </source>
</evidence>
<evidence type="ECO:0000256" key="12">
    <source>
        <dbReference type="ARBA" id="ARBA00044710"/>
    </source>
</evidence>
<evidence type="ECO:0000256" key="9">
    <source>
        <dbReference type="ARBA" id="ARBA00044656"/>
    </source>
</evidence>
<evidence type="ECO:0000256" key="10">
    <source>
        <dbReference type="ARBA" id="ARBA00044662"/>
    </source>
</evidence>
<feature type="transmembrane region" description="Helical" evidence="14">
    <location>
        <begin position="370"/>
        <end position="392"/>
    </location>
</feature>
<dbReference type="Gene3D" id="1.20.1250.20">
    <property type="entry name" value="MFS general substrate transporter like domains"/>
    <property type="match status" value="2"/>
</dbReference>
<dbReference type="Proteomes" id="UP000078348">
    <property type="component" value="Unassembled WGS sequence"/>
</dbReference>
<comment type="catalytic activity">
    <reaction evidence="12">
        <text>D-fructose(out) = D-fructose(in)</text>
        <dbReference type="Rhea" id="RHEA:60372"/>
        <dbReference type="ChEBI" id="CHEBI:37721"/>
    </reaction>
    <physiologicalReaction direction="left-to-right" evidence="12">
        <dbReference type="Rhea" id="RHEA:60373"/>
    </physiologicalReaction>
</comment>
<dbReference type="PANTHER" id="PTHR48020">
    <property type="entry name" value="PROTON MYO-INOSITOL COTRANSPORTER"/>
    <property type="match status" value="1"/>
</dbReference>
<keyword evidence="5 14" id="KW-1133">Transmembrane helix</keyword>
<comment type="subunit">
    <text evidence="2">Homodimer.</text>
</comment>
<dbReference type="PRINTS" id="PR00171">
    <property type="entry name" value="SUGRTRNSPORT"/>
</dbReference>
<protein>
    <recommendedName>
        <fullName evidence="13">Hexose transporter 1</fullName>
    </recommendedName>
</protein>
<evidence type="ECO:0000256" key="1">
    <source>
        <dbReference type="ARBA" id="ARBA00004141"/>
    </source>
</evidence>
<dbReference type="InterPro" id="IPR005828">
    <property type="entry name" value="MFS_sugar_transport-like"/>
</dbReference>
<evidence type="ECO:0000313" key="17">
    <source>
        <dbReference type="Proteomes" id="UP000078348"/>
    </source>
</evidence>
<comment type="caution">
    <text evidence="16">The sequence shown here is derived from an EMBL/GenBank/DDBJ whole genome shotgun (WGS) entry which is preliminary data.</text>
</comment>
<dbReference type="EMBL" id="LXWW01000219">
    <property type="protein sequence ID" value="OAO14671.1"/>
    <property type="molecule type" value="Genomic_DNA"/>
</dbReference>
<proteinExistence type="predicted"/>
<feature type="transmembrane region" description="Helical" evidence="14">
    <location>
        <begin position="143"/>
        <end position="160"/>
    </location>
</feature>
<comment type="catalytic activity">
    <reaction evidence="11">
        <text>D-glucosamine(out) = D-glucosamine(in)</text>
        <dbReference type="Rhea" id="RHEA:78423"/>
        <dbReference type="ChEBI" id="CHEBI:58723"/>
    </reaction>
    <physiologicalReaction direction="left-to-right" evidence="11">
        <dbReference type="Rhea" id="RHEA:78424"/>
    </physiologicalReaction>
</comment>
<accession>A0A196SEC8</accession>
<evidence type="ECO:0000256" key="7">
    <source>
        <dbReference type="ARBA" id="ARBA00044637"/>
    </source>
</evidence>
<feature type="transmembrane region" description="Helical" evidence="14">
    <location>
        <begin position="275"/>
        <end position="299"/>
    </location>
</feature>
<feature type="transmembrane region" description="Helical" evidence="14">
    <location>
        <begin position="398"/>
        <end position="418"/>
    </location>
</feature>
<keyword evidence="4 14" id="KW-0812">Transmembrane</keyword>
<feature type="transmembrane region" description="Helical" evidence="14">
    <location>
        <begin position="111"/>
        <end position="131"/>
    </location>
</feature>
<comment type="catalytic activity">
    <reaction evidence="9">
        <text>D-xylose(out) = D-xylose(in)</text>
        <dbReference type="Rhea" id="RHEA:78427"/>
        <dbReference type="ChEBI" id="CHEBI:53455"/>
    </reaction>
    <physiologicalReaction direction="left-to-right" evidence="9">
        <dbReference type="Rhea" id="RHEA:78428"/>
    </physiologicalReaction>
</comment>
<dbReference type="InterPro" id="IPR003663">
    <property type="entry name" value="Sugar/inositol_transpt"/>
</dbReference>
<evidence type="ECO:0000256" key="6">
    <source>
        <dbReference type="ARBA" id="ARBA00023136"/>
    </source>
</evidence>
<evidence type="ECO:0000256" key="3">
    <source>
        <dbReference type="ARBA" id="ARBA00022448"/>
    </source>
</evidence>
<dbReference type="SUPFAM" id="SSF103473">
    <property type="entry name" value="MFS general substrate transporter"/>
    <property type="match status" value="1"/>
</dbReference>
<sequence>MRKETLIACLVNLFGGCVFGYNVGVVSGLTKPLIQCTLFKESDNIPLSLYQGLFTSTILVFATIGSPFGVWISNKWGMKTSLQIMSIIGIVFPLLAILVPNFWYVLLMRGLLGLALGFASAVCPMYSSAIVDDSVKGRVGSTLQLSITISILIGEFMNYLLIPSSPSGKCVPLSAFSWKMQIGCSAVFAVGLLIVLFFGPNPKPGAKKVASSLSLSAQETLVEGRVVRESLFAKSNFKWLVLAIMLAVMNQFTGINGVMYYAYDILHDAGVPNVQAMLVQVFVVGLWNMLTVFIFMAIVDCLSRRTIFMIALSIMLIGSITLISSFLIKGLSIVAVFGLLLFILGFESGPGPLFFVMASQDFPSDLVDQGTSIANILMWILNILIAFFFPIITSSLGAATTFIILAGFQILCMLYFGITMKSKASEEKVTNKIIAMSNSHENLQDLLP</sequence>
<evidence type="ECO:0000256" key="13">
    <source>
        <dbReference type="ARBA" id="ARBA00044780"/>
    </source>
</evidence>
<feature type="transmembrane region" description="Helical" evidence="14">
    <location>
        <begin position="49"/>
        <end position="72"/>
    </location>
</feature>
<keyword evidence="3" id="KW-0813">Transport</keyword>